<proteinExistence type="predicted"/>
<organism evidence="1 2">
    <name type="scientific">Dryococelus australis</name>
    <dbReference type="NCBI Taxonomy" id="614101"/>
    <lineage>
        <taxon>Eukaryota</taxon>
        <taxon>Metazoa</taxon>
        <taxon>Ecdysozoa</taxon>
        <taxon>Arthropoda</taxon>
        <taxon>Hexapoda</taxon>
        <taxon>Insecta</taxon>
        <taxon>Pterygota</taxon>
        <taxon>Neoptera</taxon>
        <taxon>Polyneoptera</taxon>
        <taxon>Phasmatodea</taxon>
        <taxon>Verophasmatodea</taxon>
        <taxon>Anareolatae</taxon>
        <taxon>Phasmatidae</taxon>
        <taxon>Eurycanthinae</taxon>
        <taxon>Dryococelus</taxon>
    </lineage>
</organism>
<comment type="caution">
    <text evidence="1">The sequence shown here is derived from an EMBL/GenBank/DDBJ whole genome shotgun (WGS) entry which is preliminary data.</text>
</comment>
<dbReference type="EMBL" id="JARBHB010000016">
    <property type="protein sequence ID" value="KAJ8866384.1"/>
    <property type="molecule type" value="Genomic_DNA"/>
</dbReference>
<gene>
    <name evidence="1" type="ORF">PR048_032227</name>
</gene>
<dbReference type="Proteomes" id="UP001159363">
    <property type="component" value="Chromosome 15"/>
</dbReference>
<evidence type="ECO:0008006" key="3">
    <source>
        <dbReference type="Google" id="ProtNLM"/>
    </source>
</evidence>
<reference evidence="1 2" key="1">
    <citation type="submission" date="2023-02" db="EMBL/GenBank/DDBJ databases">
        <title>LHISI_Scaffold_Assembly.</title>
        <authorList>
            <person name="Stuart O.P."/>
            <person name="Cleave R."/>
            <person name="Magrath M.J.L."/>
            <person name="Mikheyev A.S."/>
        </authorList>
    </citation>
    <scope>NUCLEOTIDE SEQUENCE [LARGE SCALE GENOMIC DNA]</scope>
    <source>
        <strain evidence="1">Daus_M_001</strain>
        <tissue evidence="1">Leg muscle</tissue>
    </source>
</reference>
<evidence type="ECO:0000313" key="2">
    <source>
        <dbReference type="Proteomes" id="UP001159363"/>
    </source>
</evidence>
<sequence length="145" mass="17061">MTYIPNWLEDFHLLTPRLIFWHQHLNPRYKTSPFDDEARILIKCRRNFSRVTNSSTHSLAGYCCLIFQETKNKRFAVGETSIECEMDDYLSTSPISSGSQFQQVQSFPNKYFQQGGLIVTDHRSLLLPDHVNQLVFLQENLRYLK</sequence>
<evidence type="ECO:0000313" key="1">
    <source>
        <dbReference type="EMBL" id="KAJ8866384.1"/>
    </source>
</evidence>
<name>A0ABQ9G5Q9_9NEOP</name>
<keyword evidence="2" id="KW-1185">Reference proteome</keyword>
<protein>
    <recommendedName>
        <fullName evidence="3">Maturase K</fullName>
    </recommendedName>
</protein>
<accession>A0ABQ9G5Q9</accession>